<evidence type="ECO:0000313" key="1">
    <source>
        <dbReference type="EMBL" id="VDO78454.1"/>
    </source>
</evidence>
<gene>
    <name evidence="1" type="ORF">HPLM_LOCUS19643</name>
</gene>
<dbReference type="Proteomes" id="UP000268014">
    <property type="component" value="Unassembled WGS sequence"/>
</dbReference>
<protein>
    <submittedName>
        <fullName evidence="1 3">Uncharacterized protein</fullName>
    </submittedName>
</protein>
<dbReference type="AlphaFoldDB" id="A0A0N4X5K9"/>
<reference evidence="1 2" key="2">
    <citation type="submission" date="2018-11" db="EMBL/GenBank/DDBJ databases">
        <authorList>
            <consortium name="Pathogen Informatics"/>
        </authorList>
    </citation>
    <scope>NUCLEOTIDE SEQUENCE [LARGE SCALE GENOMIC DNA]</scope>
    <source>
        <strain evidence="1 2">MHpl1</strain>
    </source>
</reference>
<dbReference type="WBParaSite" id="HPLM_0001965101-mRNA-1">
    <property type="protein sequence ID" value="HPLM_0001965101-mRNA-1"/>
    <property type="gene ID" value="HPLM_0001965101"/>
</dbReference>
<sequence length="84" mass="9730">MLELKVIPYPNGSIATKTGYKLLAQSCSLRWLAQNMPSKALKFLLHFLRSVWASIAVEKAKVPLFFFFVELHHLDPAEYSRHQR</sequence>
<proteinExistence type="predicted"/>
<evidence type="ECO:0000313" key="3">
    <source>
        <dbReference type="WBParaSite" id="HPLM_0001965101-mRNA-1"/>
    </source>
</evidence>
<reference evidence="3" key="1">
    <citation type="submission" date="2017-02" db="UniProtKB">
        <authorList>
            <consortium name="WormBaseParasite"/>
        </authorList>
    </citation>
    <scope>IDENTIFICATION</scope>
</reference>
<organism evidence="3">
    <name type="scientific">Haemonchus placei</name>
    <name type="common">Barber's pole worm</name>
    <dbReference type="NCBI Taxonomy" id="6290"/>
    <lineage>
        <taxon>Eukaryota</taxon>
        <taxon>Metazoa</taxon>
        <taxon>Ecdysozoa</taxon>
        <taxon>Nematoda</taxon>
        <taxon>Chromadorea</taxon>
        <taxon>Rhabditida</taxon>
        <taxon>Rhabditina</taxon>
        <taxon>Rhabditomorpha</taxon>
        <taxon>Strongyloidea</taxon>
        <taxon>Trichostrongylidae</taxon>
        <taxon>Haemonchus</taxon>
    </lineage>
</organism>
<accession>A0A0N4X5K9</accession>
<keyword evidence="2" id="KW-1185">Reference proteome</keyword>
<evidence type="ECO:0000313" key="2">
    <source>
        <dbReference type="Proteomes" id="UP000268014"/>
    </source>
</evidence>
<name>A0A0N4X5K9_HAEPC</name>
<dbReference type="EMBL" id="UZAF01021477">
    <property type="protein sequence ID" value="VDO78454.1"/>
    <property type="molecule type" value="Genomic_DNA"/>
</dbReference>